<reference evidence="1" key="1">
    <citation type="journal article" date="2020" name="mSystems">
        <title>Genome- and Community-Level Interaction Insights into Carbon Utilization and Element Cycling Functions of Hydrothermarchaeota in Hydrothermal Sediment.</title>
        <authorList>
            <person name="Zhou Z."/>
            <person name="Liu Y."/>
            <person name="Xu W."/>
            <person name="Pan J."/>
            <person name="Luo Z.H."/>
            <person name="Li M."/>
        </authorList>
    </citation>
    <scope>NUCLEOTIDE SEQUENCE [LARGE SCALE GENOMIC DNA]</scope>
    <source>
        <strain evidence="1">SpSt-679</strain>
    </source>
</reference>
<sequence length="534" mass="54271">MLVLALGACTSVQGNLNGRVAVTVSGLPEGVSPRVVLQGNGMKKEVTGSAVLEVPEGDYMVTADSVTGPQGERYDPVVENTKFRVEYGKTVEVKVTYNLATETLPASLTVLVQGLPSGAEASVTVYGPGGTSWTVKQTTVLRGLKAGTYSVSAEQVSVAGRVYTPKVDPVFVTLPGGGSGTVTVQYQPPDTGYLAVEISGLPSGVGASVEVKSSSAVVATLTESRVLELEVGTYLVVAREVSADGKVYRASVSGSPAEVKKGTTAKVTVSYAPVYTTGTLVVTVSGLPTGVDANVRVSGPNGFSQSLTGTASLEVPPGTYLVEAQDVSTPGGVYRARVTGSPVQVQAGATSGVGVSYTLDLSTAPGDLLVKVNGLPSGAVGSVRIKGPNGFDRTIGQTTLFSALPAGYYTVEAGDVAYGGKTYRAVVTGSPARVSGEGTATVQVDYSLYSAFLTVQISGLPGPVANVVVTGPDGYNRTLNASAVLTVNPGTYAVSAYPVVVDGVTYTPQVQGSPVSLDSGGNGAVQVIYQQQAQ</sequence>
<dbReference type="EMBL" id="DTCX01000038">
    <property type="protein sequence ID" value="HGL49117.1"/>
    <property type="molecule type" value="Genomic_DNA"/>
</dbReference>
<dbReference type="AlphaFoldDB" id="A0A7V3ZZN3"/>
<organism evidence="1">
    <name type="scientific">Thermus tengchongensis</name>
    <dbReference type="NCBI Taxonomy" id="1214928"/>
    <lineage>
        <taxon>Bacteria</taxon>
        <taxon>Thermotogati</taxon>
        <taxon>Deinococcota</taxon>
        <taxon>Deinococci</taxon>
        <taxon>Thermales</taxon>
        <taxon>Thermaceae</taxon>
        <taxon>Thermus</taxon>
    </lineage>
</organism>
<comment type="caution">
    <text evidence="1">The sequence shown here is derived from an EMBL/GenBank/DDBJ whole genome shotgun (WGS) entry which is preliminary data.</text>
</comment>
<proteinExistence type="predicted"/>
<evidence type="ECO:0000313" key="1">
    <source>
        <dbReference type="EMBL" id="HGL49117.1"/>
    </source>
</evidence>
<gene>
    <name evidence="1" type="ORF">ENU54_00650</name>
</gene>
<accession>A0A7V3ZZN3</accession>
<protein>
    <submittedName>
        <fullName evidence="1">Uncharacterized protein</fullName>
    </submittedName>
</protein>
<name>A0A7V3ZZN3_9DEIN</name>